<accession>A0A085JD14</accession>
<dbReference type="EMBL" id="JMPR01000038">
    <property type="protein sequence ID" value="KFD18360.1"/>
    <property type="molecule type" value="Genomic_DNA"/>
</dbReference>
<protein>
    <submittedName>
        <fullName evidence="1">Uncharacterized protein</fullName>
    </submittedName>
</protein>
<reference evidence="1 2" key="1">
    <citation type="submission" date="2014-05" db="EMBL/GenBank/DDBJ databases">
        <title>ATOL: Assembling a taxonomically balanced genome-scale reconstruction of the evolutionary history of the Enterobacteriaceae.</title>
        <authorList>
            <person name="Plunkett G.III."/>
            <person name="Neeno-Eckwall E.C."/>
            <person name="Glasner J.D."/>
            <person name="Perna N.T."/>
        </authorList>
    </citation>
    <scope>NUCLEOTIDE SEQUENCE [LARGE SCALE GENOMIC DNA]</scope>
    <source>
        <strain evidence="1 2">ATCC 33301</strain>
    </source>
</reference>
<dbReference type="AlphaFoldDB" id="A0A085JD14"/>
<sequence>MHGIIYLNPPEEFLASIFAEINLKTSAERVIFPDLFE</sequence>
<name>A0A085JD14_9GAMM</name>
<proteinExistence type="predicted"/>
<keyword evidence="2" id="KW-1185">Reference proteome</keyword>
<organism evidence="1 2">
    <name type="scientific">Tatumella ptyseos ATCC 33301</name>
    <dbReference type="NCBI Taxonomy" id="1005995"/>
    <lineage>
        <taxon>Bacteria</taxon>
        <taxon>Pseudomonadati</taxon>
        <taxon>Pseudomonadota</taxon>
        <taxon>Gammaproteobacteria</taxon>
        <taxon>Enterobacterales</taxon>
        <taxon>Erwiniaceae</taxon>
        <taxon>Tatumella</taxon>
    </lineage>
</organism>
<dbReference type="Proteomes" id="UP000028602">
    <property type="component" value="Unassembled WGS sequence"/>
</dbReference>
<evidence type="ECO:0000313" key="1">
    <source>
        <dbReference type="EMBL" id="KFD18360.1"/>
    </source>
</evidence>
<evidence type="ECO:0000313" key="2">
    <source>
        <dbReference type="Proteomes" id="UP000028602"/>
    </source>
</evidence>
<comment type="caution">
    <text evidence="1">The sequence shown here is derived from an EMBL/GenBank/DDBJ whole genome shotgun (WGS) entry which is preliminary data.</text>
</comment>
<gene>
    <name evidence="1" type="ORF">GTPT_2550</name>
</gene>